<dbReference type="GO" id="GO:1900376">
    <property type="term" value="P:regulation of secondary metabolite biosynthetic process"/>
    <property type="evidence" value="ECO:0007669"/>
    <property type="project" value="TreeGrafter"/>
</dbReference>
<dbReference type="InterPro" id="IPR036388">
    <property type="entry name" value="WH-like_DNA-bd_sf"/>
</dbReference>
<dbReference type="InterPro" id="IPR036390">
    <property type="entry name" value="WH_DNA-bd_sf"/>
</dbReference>
<proteinExistence type="predicted"/>
<feature type="binding site" evidence="1">
    <location>
        <position position="115"/>
    </location>
    <ligand>
        <name>Zn(2+)</name>
        <dbReference type="ChEBI" id="CHEBI:29105"/>
    </ligand>
</feature>
<dbReference type="EMBL" id="DVOC01000055">
    <property type="protein sequence ID" value="HIU91010.1"/>
    <property type="molecule type" value="Genomic_DNA"/>
</dbReference>
<dbReference type="PANTHER" id="PTHR33202:SF7">
    <property type="entry name" value="FERRIC UPTAKE REGULATION PROTEIN"/>
    <property type="match status" value="1"/>
</dbReference>
<reference evidence="2" key="1">
    <citation type="submission" date="2020-10" db="EMBL/GenBank/DDBJ databases">
        <authorList>
            <person name="Gilroy R."/>
        </authorList>
    </citation>
    <scope>NUCLEOTIDE SEQUENCE</scope>
    <source>
        <strain evidence="2">ChiHjej12B11-7776</strain>
    </source>
</reference>
<keyword evidence="1" id="KW-0479">Metal-binding</keyword>
<keyword evidence="1" id="KW-0862">Zinc</keyword>
<feature type="binding site" evidence="1">
    <location>
        <position position="112"/>
    </location>
    <ligand>
        <name>Zn(2+)</name>
        <dbReference type="ChEBI" id="CHEBI:29105"/>
    </ligand>
</feature>
<dbReference type="Gene3D" id="1.10.10.10">
    <property type="entry name" value="Winged helix-like DNA-binding domain superfamily/Winged helix DNA-binding domain"/>
    <property type="match status" value="1"/>
</dbReference>
<gene>
    <name evidence="2" type="ORF">IAC72_03275</name>
</gene>
<dbReference type="Pfam" id="PF01475">
    <property type="entry name" value="FUR"/>
    <property type="match status" value="1"/>
</dbReference>
<comment type="cofactor">
    <cofactor evidence="1">
        <name>Zn(2+)</name>
        <dbReference type="ChEBI" id="CHEBI:29105"/>
    </cofactor>
    <text evidence="1">Binds 1 zinc ion per subunit.</text>
</comment>
<evidence type="ECO:0000313" key="2">
    <source>
        <dbReference type="EMBL" id="HIU91010.1"/>
    </source>
</evidence>
<dbReference type="InterPro" id="IPR002481">
    <property type="entry name" value="FUR"/>
</dbReference>
<evidence type="ECO:0000256" key="1">
    <source>
        <dbReference type="PIRSR" id="PIRSR602481-1"/>
    </source>
</evidence>
<feature type="binding site" evidence="1">
    <location>
        <position position="81"/>
    </location>
    <ligand>
        <name>Zn(2+)</name>
        <dbReference type="ChEBI" id="CHEBI:29105"/>
    </ligand>
</feature>
<dbReference type="GO" id="GO:0008270">
    <property type="term" value="F:zinc ion binding"/>
    <property type="evidence" value="ECO:0007669"/>
    <property type="project" value="TreeGrafter"/>
</dbReference>
<dbReference type="AlphaFoldDB" id="A0A9D1MXL6"/>
<dbReference type="Proteomes" id="UP000886852">
    <property type="component" value="Unassembled WGS sequence"/>
</dbReference>
<organism evidence="2 3">
    <name type="scientific">Candidatus Fimimonas merdipullorum</name>
    <dbReference type="NCBI Taxonomy" id="2840822"/>
    <lineage>
        <taxon>Bacteria</taxon>
        <taxon>Pseudomonadati</taxon>
        <taxon>Myxococcota</taxon>
        <taxon>Myxococcia</taxon>
        <taxon>Myxococcales</taxon>
        <taxon>Cystobacterineae</taxon>
        <taxon>Myxococcaceae</taxon>
        <taxon>Myxococcaceae incertae sedis</taxon>
        <taxon>Candidatus Fimimonas</taxon>
    </lineage>
</organism>
<name>A0A9D1MXL6_9BACT</name>
<dbReference type="GO" id="GO:0045892">
    <property type="term" value="P:negative regulation of DNA-templated transcription"/>
    <property type="evidence" value="ECO:0007669"/>
    <property type="project" value="TreeGrafter"/>
</dbReference>
<dbReference type="SUPFAM" id="SSF46785">
    <property type="entry name" value="Winged helix' DNA-binding domain"/>
    <property type="match status" value="1"/>
</dbReference>
<comment type="caution">
    <text evidence="2">The sequence shown here is derived from an EMBL/GenBank/DDBJ whole genome shotgun (WGS) entry which is preliminary data.</text>
</comment>
<dbReference type="PANTHER" id="PTHR33202">
    <property type="entry name" value="ZINC UPTAKE REGULATION PROTEIN"/>
    <property type="match status" value="1"/>
</dbReference>
<reference evidence="2" key="2">
    <citation type="journal article" date="2021" name="PeerJ">
        <title>Extensive microbial diversity within the chicken gut microbiome revealed by metagenomics and culture.</title>
        <authorList>
            <person name="Gilroy R."/>
            <person name="Ravi A."/>
            <person name="Getino M."/>
            <person name="Pursley I."/>
            <person name="Horton D.L."/>
            <person name="Alikhan N.F."/>
            <person name="Baker D."/>
            <person name="Gharbi K."/>
            <person name="Hall N."/>
            <person name="Watson M."/>
            <person name="Adriaenssens E.M."/>
            <person name="Foster-Nyarko E."/>
            <person name="Jarju S."/>
            <person name="Secka A."/>
            <person name="Antonio M."/>
            <person name="Oren A."/>
            <person name="Chaudhuri R.R."/>
            <person name="La Ragione R."/>
            <person name="Hildebrand F."/>
            <person name="Pallen M.J."/>
        </authorList>
    </citation>
    <scope>NUCLEOTIDE SEQUENCE</scope>
    <source>
        <strain evidence="2">ChiHjej12B11-7776</strain>
    </source>
</reference>
<evidence type="ECO:0000313" key="3">
    <source>
        <dbReference type="Proteomes" id="UP000886852"/>
    </source>
</evidence>
<sequence length="130" mass="14293">MRYSRQREAVYNVLCSTDSHPDVAYVYSQVRKIIPSISLGTVYRNLAELCKAGRVRKLGVSYAERYDANVSAHSHFVCTECGRICDLPAARCDAECDCGKVDRIDVVLYGLCCECQSADAAENIKGGSAE</sequence>
<accession>A0A9D1MXL6</accession>
<dbReference type="CDD" id="cd07153">
    <property type="entry name" value="Fur_like"/>
    <property type="match status" value="1"/>
</dbReference>
<protein>
    <submittedName>
        <fullName evidence="2">Transcriptional repressor</fullName>
    </submittedName>
</protein>
<dbReference type="GO" id="GO:0000976">
    <property type="term" value="F:transcription cis-regulatory region binding"/>
    <property type="evidence" value="ECO:0007669"/>
    <property type="project" value="TreeGrafter"/>
</dbReference>
<dbReference type="GO" id="GO:0003700">
    <property type="term" value="F:DNA-binding transcription factor activity"/>
    <property type="evidence" value="ECO:0007669"/>
    <property type="project" value="InterPro"/>
</dbReference>
<feature type="binding site" evidence="1">
    <location>
        <position position="78"/>
    </location>
    <ligand>
        <name>Zn(2+)</name>
        <dbReference type="ChEBI" id="CHEBI:29105"/>
    </ligand>
</feature>